<keyword evidence="2" id="KW-1185">Reference proteome</keyword>
<dbReference type="EMBL" id="CAJNDS010000935">
    <property type="protein sequence ID" value="CAE7241313.1"/>
    <property type="molecule type" value="Genomic_DNA"/>
</dbReference>
<evidence type="ECO:0000313" key="1">
    <source>
        <dbReference type="EMBL" id="CAE7241313.1"/>
    </source>
</evidence>
<dbReference type="OrthoDB" id="490166at2759"/>
<dbReference type="AlphaFoldDB" id="A0A812LBJ7"/>
<organism evidence="1 2">
    <name type="scientific">Symbiodinium natans</name>
    <dbReference type="NCBI Taxonomy" id="878477"/>
    <lineage>
        <taxon>Eukaryota</taxon>
        <taxon>Sar</taxon>
        <taxon>Alveolata</taxon>
        <taxon>Dinophyceae</taxon>
        <taxon>Suessiales</taxon>
        <taxon>Symbiodiniaceae</taxon>
        <taxon>Symbiodinium</taxon>
    </lineage>
</organism>
<protein>
    <submittedName>
        <fullName evidence="1">Uncharacterized protein</fullName>
    </submittedName>
</protein>
<name>A0A812LBJ7_9DINO</name>
<dbReference type="Proteomes" id="UP000604046">
    <property type="component" value="Unassembled WGS sequence"/>
</dbReference>
<sequence>MDVYQEVANKLDLTEEDMYQHVLVQSLADAQQYQDCLRNIDRAPEGVGEASGHVKKERVDNSASYRDFVVDEDYNSRVCTAWVDMASRDYVLDTVVKWPTRLPGPEQVLEICNRHSCAKPLPDIAKECLAPAGWSWSLGRHLILVDPEATPQRCFGLLQFPEVPQMASKLRGFWPRFLMEVVTSILERAGAGTRLLQRHEQAQVTRQCLRACLLRAKELLERFSDQRDELLKALQPASGTLEFLFNRLASSGAVQTSAAVVLAQSWASEPSLFACFEAFPFVLPSLLRVPSAPSVKATIADSGKALI</sequence>
<gene>
    <name evidence="1" type="ORF">SNAT2548_LOCUS10888</name>
</gene>
<reference evidence="1" key="1">
    <citation type="submission" date="2021-02" db="EMBL/GenBank/DDBJ databases">
        <authorList>
            <person name="Dougan E. K."/>
            <person name="Rhodes N."/>
            <person name="Thang M."/>
            <person name="Chan C."/>
        </authorList>
    </citation>
    <scope>NUCLEOTIDE SEQUENCE</scope>
</reference>
<proteinExistence type="predicted"/>
<accession>A0A812LBJ7</accession>
<comment type="caution">
    <text evidence="1">The sequence shown here is derived from an EMBL/GenBank/DDBJ whole genome shotgun (WGS) entry which is preliminary data.</text>
</comment>
<evidence type="ECO:0000313" key="2">
    <source>
        <dbReference type="Proteomes" id="UP000604046"/>
    </source>
</evidence>